<dbReference type="AlphaFoldDB" id="A0AAD8S2I8"/>
<sequence>MEEVISRLPPVLMDELVEEVLLRLPPDEPPTCFVRSSAVCKPWRRILAAPRFRRRYGEFHGTPPFLGYFRFDATFVPTSALVPAQPDRPDMISLDCRHGRVLLATSDRYMKPFELVVLEPLTGHESHVPSPMQRGRMCSASVLCAAQGQGCNHHTCQGEHFLVALVSTDWQRRVTSGWLYSSETRVWSELTSLHHPNVKSASYMGGRSVLVGDALYFNVDVIIKCQLGTLSLSRFEKPIDVKGCLMSLEDGELGFAAVVDVRVLTLWSMQTGPEGALGWVKFRLINLEMLLPDGALLTPTHEYGISSVSGFAEGTQVMFVSTYVGCYMVDLKSGRVRMVSCFRENILPYMRFNFPAMEAASMDQEL</sequence>
<protein>
    <recommendedName>
        <fullName evidence="1">F-box domain-containing protein</fullName>
    </recommendedName>
</protein>
<reference evidence="2" key="1">
    <citation type="submission" date="2023-07" db="EMBL/GenBank/DDBJ databases">
        <title>A chromosome-level genome assembly of Lolium multiflorum.</title>
        <authorList>
            <person name="Chen Y."/>
            <person name="Copetti D."/>
            <person name="Kolliker R."/>
            <person name="Studer B."/>
        </authorList>
    </citation>
    <scope>NUCLEOTIDE SEQUENCE</scope>
    <source>
        <strain evidence="2">02402/16</strain>
        <tissue evidence="2">Leaf</tissue>
    </source>
</reference>
<dbReference type="InterPro" id="IPR001810">
    <property type="entry name" value="F-box_dom"/>
</dbReference>
<name>A0AAD8S2I8_LOLMU</name>
<proteinExistence type="predicted"/>
<accession>A0AAD8S2I8</accession>
<evidence type="ECO:0000259" key="1">
    <source>
        <dbReference type="Pfam" id="PF00646"/>
    </source>
</evidence>
<keyword evidence="3" id="KW-1185">Reference proteome</keyword>
<organism evidence="2 3">
    <name type="scientific">Lolium multiflorum</name>
    <name type="common">Italian ryegrass</name>
    <name type="synonym">Lolium perenne subsp. multiflorum</name>
    <dbReference type="NCBI Taxonomy" id="4521"/>
    <lineage>
        <taxon>Eukaryota</taxon>
        <taxon>Viridiplantae</taxon>
        <taxon>Streptophyta</taxon>
        <taxon>Embryophyta</taxon>
        <taxon>Tracheophyta</taxon>
        <taxon>Spermatophyta</taxon>
        <taxon>Magnoliopsida</taxon>
        <taxon>Liliopsida</taxon>
        <taxon>Poales</taxon>
        <taxon>Poaceae</taxon>
        <taxon>BOP clade</taxon>
        <taxon>Pooideae</taxon>
        <taxon>Poodae</taxon>
        <taxon>Poeae</taxon>
        <taxon>Poeae Chloroplast Group 2 (Poeae type)</taxon>
        <taxon>Loliodinae</taxon>
        <taxon>Loliinae</taxon>
        <taxon>Lolium</taxon>
    </lineage>
</organism>
<dbReference type="Proteomes" id="UP001231189">
    <property type="component" value="Unassembled WGS sequence"/>
</dbReference>
<evidence type="ECO:0000313" key="3">
    <source>
        <dbReference type="Proteomes" id="UP001231189"/>
    </source>
</evidence>
<dbReference type="SUPFAM" id="SSF81383">
    <property type="entry name" value="F-box domain"/>
    <property type="match status" value="1"/>
</dbReference>
<evidence type="ECO:0000313" key="2">
    <source>
        <dbReference type="EMBL" id="KAK1643275.1"/>
    </source>
</evidence>
<dbReference type="Pfam" id="PF00646">
    <property type="entry name" value="F-box"/>
    <property type="match status" value="1"/>
</dbReference>
<gene>
    <name evidence="2" type="ORF">QYE76_061080</name>
</gene>
<dbReference type="PANTHER" id="PTHR32133">
    <property type="entry name" value="OS07G0120400 PROTEIN"/>
    <property type="match status" value="1"/>
</dbReference>
<comment type="caution">
    <text evidence="2">The sequence shown here is derived from an EMBL/GenBank/DDBJ whole genome shotgun (WGS) entry which is preliminary data.</text>
</comment>
<dbReference type="PANTHER" id="PTHR32133:SF318">
    <property type="entry name" value="GENOME ASSEMBLY, CHROMOSOME: II"/>
    <property type="match status" value="1"/>
</dbReference>
<feature type="domain" description="F-box" evidence="1">
    <location>
        <begin position="14"/>
        <end position="54"/>
    </location>
</feature>
<dbReference type="EMBL" id="JAUUTY010000004">
    <property type="protein sequence ID" value="KAK1643275.1"/>
    <property type="molecule type" value="Genomic_DNA"/>
</dbReference>
<dbReference type="InterPro" id="IPR036047">
    <property type="entry name" value="F-box-like_dom_sf"/>
</dbReference>